<gene>
    <name evidence="1" type="ORF">GQ607_004791</name>
</gene>
<sequence length="64" mass="7094">MAGRWHTKATDRCLCSGRFGQESDQTTRPFSSAHVHGQSRQVAVLELLQSGHQAEGESRCLYSC</sequence>
<dbReference type="Proteomes" id="UP000434172">
    <property type="component" value="Unassembled WGS sequence"/>
</dbReference>
<accession>A0A8H3WKN0</accession>
<keyword evidence="2" id="KW-1185">Reference proteome</keyword>
<name>A0A8H3WKN0_9PEZI</name>
<dbReference type="EMBL" id="WOWK01000020">
    <property type="protein sequence ID" value="KAF0327960.1"/>
    <property type="molecule type" value="Genomic_DNA"/>
</dbReference>
<organism evidence="1 2">
    <name type="scientific">Colletotrichum asianum</name>
    <dbReference type="NCBI Taxonomy" id="702518"/>
    <lineage>
        <taxon>Eukaryota</taxon>
        <taxon>Fungi</taxon>
        <taxon>Dikarya</taxon>
        <taxon>Ascomycota</taxon>
        <taxon>Pezizomycotina</taxon>
        <taxon>Sordariomycetes</taxon>
        <taxon>Hypocreomycetidae</taxon>
        <taxon>Glomerellales</taxon>
        <taxon>Glomerellaceae</taxon>
        <taxon>Colletotrichum</taxon>
        <taxon>Colletotrichum gloeosporioides species complex</taxon>
    </lineage>
</organism>
<dbReference type="AlphaFoldDB" id="A0A8H3WKN0"/>
<comment type="caution">
    <text evidence="1">The sequence shown here is derived from an EMBL/GenBank/DDBJ whole genome shotgun (WGS) entry which is preliminary data.</text>
</comment>
<evidence type="ECO:0000313" key="2">
    <source>
        <dbReference type="Proteomes" id="UP000434172"/>
    </source>
</evidence>
<reference evidence="1 2" key="1">
    <citation type="submission" date="2019-12" db="EMBL/GenBank/DDBJ databases">
        <title>A genome sequence resource for the geographically widespread anthracnose pathogen Colletotrichum asianum.</title>
        <authorList>
            <person name="Meng Y."/>
        </authorList>
    </citation>
    <scope>NUCLEOTIDE SEQUENCE [LARGE SCALE GENOMIC DNA]</scope>
    <source>
        <strain evidence="1 2">ICMP 18580</strain>
    </source>
</reference>
<evidence type="ECO:0000313" key="1">
    <source>
        <dbReference type="EMBL" id="KAF0327960.1"/>
    </source>
</evidence>
<protein>
    <submittedName>
        <fullName evidence="1">Uncharacterized protein</fullName>
    </submittedName>
</protein>
<proteinExistence type="predicted"/>